<evidence type="ECO:0000313" key="2">
    <source>
        <dbReference type="Proteomes" id="UP001152888"/>
    </source>
</evidence>
<comment type="caution">
    <text evidence="1">The sequence shown here is derived from an EMBL/GenBank/DDBJ whole genome shotgun (WGS) entry which is preliminary data.</text>
</comment>
<reference evidence="1" key="1">
    <citation type="submission" date="2022-03" db="EMBL/GenBank/DDBJ databases">
        <authorList>
            <person name="Sayadi A."/>
        </authorList>
    </citation>
    <scope>NUCLEOTIDE SEQUENCE</scope>
</reference>
<feature type="non-terminal residue" evidence="1">
    <location>
        <position position="156"/>
    </location>
</feature>
<protein>
    <submittedName>
        <fullName evidence="1">Uncharacterized protein</fullName>
    </submittedName>
</protein>
<gene>
    <name evidence="1" type="ORF">ACAOBT_LOCUS21040</name>
</gene>
<dbReference type="AlphaFoldDB" id="A0A9P0PPT7"/>
<organism evidence="1 2">
    <name type="scientific">Acanthoscelides obtectus</name>
    <name type="common">Bean weevil</name>
    <name type="synonym">Bruchus obtectus</name>
    <dbReference type="NCBI Taxonomy" id="200917"/>
    <lineage>
        <taxon>Eukaryota</taxon>
        <taxon>Metazoa</taxon>
        <taxon>Ecdysozoa</taxon>
        <taxon>Arthropoda</taxon>
        <taxon>Hexapoda</taxon>
        <taxon>Insecta</taxon>
        <taxon>Pterygota</taxon>
        <taxon>Neoptera</taxon>
        <taxon>Endopterygota</taxon>
        <taxon>Coleoptera</taxon>
        <taxon>Polyphaga</taxon>
        <taxon>Cucujiformia</taxon>
        <taxon>Chrysomeloidea</taxon>
        <taxon>Chrysomelidae</taxon>
        <taxon>Bruchinae</taxon>
        <taxon>Bruchini</taxon>
        <taxon>Acanthoscelides</taxon>
    </lineage>
</organism>
<evidence type="ECO:0000313" key="1">
    <source>
        <dbReference type="EMBL" id="CAH1992708.1"/>
    </source>
</evidence>
<dbReference type="EMBL" id="CAKOFQ010007154">
    <property type="protein sequence ID" value="CAH1992708.1"/>
    <property type="molecule type" value="Genomic_DNA"/>
</dbReference>
<sequence>SRCEFDHSSLLTYLFSAYLLGGEYFKVFTSYYESCTSFSTWTFLRQGLLESRSLLEQKCTTLCKDIPITKLTKNWTTPIIFLLNSQNYSEEQRKEVKHKLSNLKSEIKRRWIAAHYIEDLFLKINNRWLKMTFEIPQTKSRPGRPQTSFSNILSDI</sequence>
<name>A0A9P0PPT7_ACAOB</name>
<accession>A0A9P0PPT7</accession>
<dbReference type="Proteomes" id="UP001152888">
    <property type="component" value="Unassembled WGS sequence"/>
</dbReference>
<proteinExistence type="predicted"/>
<dbReference type="OrthoDB" id="6780159at2759"/>
<keyword evidence="2" id="KW-1185">Reference proteome</keyword>